<gene>
    <name evidence="3" type="ORF">WKW82_35865</name>
</gene>
<dbReference type="EMBL" id="JBBKZT010000030">
    <property type="protein sequence ID" value="MEJ8852053.1"/>
    <property type="molecule type" value="Genomic_DNA"/>
</dbReference>
<comment type="caution">
    <text evidence="3">The sequence shown here is derived from an EMBL/GenBank/DDBJ whole genome shotgun (WGS) entry which is preliminary data.</text>
</comment>
<name>A0ABU8WZ74_9BURK</name>
<feature type="domain" description="DUF2846" evidence="2">
    <location>
        <begin position="39"/>
        <end position="115"/>
    </location>
</feature>
<evidence type="ECO:0000313" key="4">
    <source>
        <dbReference type="Proteomes" id="UP001385892"/>
    </source>
</evidence>
<sequence length="221" mass="22765">MRQWTIWLAVSVWALFLTGCGATGPRYSEVEKNLPSLDENQGRIVFLRDSAFGAAVQPEVRLNNQVVGKSQPNSFFFVDRPAGAYRASASTESESSINVTVKARTSSYVLMGMDMGLLVGRPSFQMLGESEAKGRLTSLAYGGSVPVTPGSAVTASASAASAPAAAATPAPTSEAAAIPQSARAQPASAAAASAAPAAPSDAQPFATTSMQDLRLLLPAGR</sequence>
<evidence type="ECO:0000313" key="3">
    <source>
        <dbReference type="EMBL" id="MEJ8852053.1"/>
    </source>
</evidence>
<reference evidence="3 4" key="1">
    <citation type="submission" date="2024-03" db="EMBL/GenBank/DDBJ databases">
        <title>Novel species of the genus Variovorax.</title>
        <authorList>
            <person name="Liu Q."/>
            <person name="Xin Y.-H."/>
        </authorList>
    </citation>
    <scope>NUCLEOTIDE SEQUENCE [LARGE SCALE GENOMIC DNA]</scope>
    <source>
        <strain evidence="3 4">KACC 18900</strain>
    </source>
</reference>
<evidence type="ECO:0000259" key="2">
    <source>
        <dbReference type="Pfam" id="PF11008"/>
    </source>
</evidence>
<dbReference type="Pfam" id="PF11008">
    <property type="entry name" value="DUF2846"/>
    <property type="match status" value="1"/>
</dbReference>
<dbReference type="PROSITE" id="PS51257">
    <property type="entry name" value="PROKAR_LIPOPROTEIN"/>
    <property type="match status" value="1"/>
</dbReference>
<proteinExistence type="predicted"/>
<feature type="region of interest" description="Disordered" evidence="1">
    <location>
        <begin position="171"/>
        <end position="204"/>
    </location>
</feature>
<keyword evidence="4" id="KW-1185">Reference proteome</keyword>
<dbReference type="Proteomes" id="UP001385892">
    <property type="component" value="Unassembled WGS sequence"/>
</dbReference>
<organism evidence="3 4">
    <name type="scientific">Variovorax rhizosphaerae</name>
    <dbReference type="NCBI Taxonomy" id="1836200"/>
    <lineage>
        <taxon>Bacteria</taxon>
        <taxon>Pseudomonadati</taxon>
        <taxon>Pseudomonadota</taxon>
        <taxon>Betaproteobacteria</taxon>
        <taxon>Burkholderiales</taxon>
        <taxon>Comamonadaceae</taxon>
        <taxon>Variovorax</taxon>
    </lineage>
</organism>
<dbReference type="InterPro" id="IPR022548">
    <property type="entry name" value="DUF2846"/>
</dbReference>
<evidence type="ECO:0000256" key="1">
    <source>
        <dbReference type="SAM" id="MobiDB-lite"/>
    </source>
</evidence>
<accession>A0ABU8WZ74</accession>
<protein>
    <submittedName>
        <fullName evidence="3">DUF2846 domain-containing protein</fullName>
    </submittedName>
</protein>
<dbReference type="RefSeq" id="WP_340347907.1">
    <property type="nucleotide sequence ID" value="NZ_JBBKZT010000030.1"/>
</dbReference>